<dbReference type="RefSeq" id="WP_183594402.1">
    <property type="nucleotide sequence ID" value="NZ_JACHWR010000003.1"/>
</dbReference>
<evidence type="ECO:0000313" key="1">
    <source>
        <dbReference type="EMBL" id="MBB3044538.1"/>
    </source>
</evidence>
<proteinExistence type="predicted"/>
<dbReference type="EMBL" id="JACHWR010000003">
    <property type="protein sequence ID" value="MBB3044538.1"/>
    <property type="molecule type" value="Genomic_DNA"/>
</dbReference>
<organism evidence="1 2">
    <name type="scientific">Nocardioides soli</name>
    <dbReference type="NCBI Taxonomy" id="1036020"/>
    <lineage>
        <taxon>Bacteria</taxon>
        <taxon>Bacillati</taxon>
        <taxon>Actinomycetota</taxon>
        <taxon>Actinomycetes</taxon>
        <taxon>Propionibacteriales</taxon>
        <taxon>Nocardioidaceae</taxon>
        <taxon>Nocardioides</taxon>
    </lineage>
</organism>
<sequence>MALTEVYTGKNAQLSLATADTPEGADAKAALDGYALQTVGRLTEVRVTVDTALKEFYEVGRRHPVSLSPGDIAIHGSAQRAYINGALLFLLMGRGASFTAVAEPYVQPTFEISMGFADPARPEEALSLTIGGVKFENWRVTVPEDEFVIENLCFRALTIGVLDVGADNAGNVVFADQQ</sequence>
<evidence type="ECO:0000313" key="2">
    <source>
        <dbReference type="Proteomes" id="UP000589626"/>
    </source>
</evidence>
<keyword evidence="2" id="KW-1185">Reference proteome</keyword>
<comment type="caution">
    <text evidence="1">The sequence shown here is derived from an EMBL/GenBank/DDBJ whole genome shotgun (WGS) entry which is preliminary data.</text>
</comment>
<accession>A0A7W4Z2Z6</accession>
<gene>
    <name evidence="1" type="ORF">FHU40_004375</name>
</gene>
<dbReference type="AlphaFoldDB" id="A0A7W4Z2Z6"/>
<protein>
    <submittedName>
        <fullName evidence="1">Uncharacterized protein</fullName>
    </submittedName>
</protein>
<reference evidence="1 2" key="1">
    <citation type="submission" date="2020-08" db="EMBL/GenBank/DDBJ databases">
        <title>Sequencing the genomes of 1000 actinobacteria strains.</title>
        <authorList>
            <person name="Klenk H.-P."/>
        </authorList>
    </citation>
    <scope>NUCLEOTIDE SEQUENCE [LARGE SCALE GENOMIC DNA]</scope>
    <source>
        <strain evidence="1 2">DSM 105498</strain>
    </source>
</reference>
<dbReference type="Proteomes" id="UP000589626">
    <property type="component" value="Unassembled WGS sequence"/>
</dbReference>
<name>A0A7W4Z2Z6_9ACTN</name>